<comment type="caution">
    <text evidence="1">The sequence shown here is derived from an EMBL/GenBank/DDBJ whole genome shotgun (WGS) entry which is preliminary data.</text>
</comment>
<dbReference type="Proteomes" id="UP000809621">
    <property type="component" value="Unassembled WGS sequence"/>
</dbReference>
<sequence length="159" mass="18385">MRQNLLVTLWSLLLISGCAETLVERQSVAIDIVPLTHTFSVELKDQRQALNEVEEYIESNWEVLADAEVELVVFSEKGQVVSKHVRQLLKQRGKDPEQLSETSKSESDQFDFQMVSVYYKTFTPVCRYYQLGYFGETDTGCYSENARWKAMTNPQKMVK</sequence>
<accession>A0ABS2HLL8</accession>
<gene>
    <name evidence="1" type="ORF">JQC93_18545</name>
</gene>
<name>A0ABS2HLL8_9VIBR</name>
<reference evidence="1 2" key="1">
    <citation type="submission" date="2021-02" db="EMBL/GenBank/DDBJ databases">
        <authorList>
            <person name="Park J.-S."/>
        </authorList>
    </citation>
    <scope>NUCLEOTIDE SEQUENCE [LARGE SCALE GENOMIC DNA]</scope>
    <source>
        <strain evidence="1 2">188UL20-2</strain>
    </source>
</reference>
<proteinExistence type="predicted"/>
<dbReference type="PROSITE" id="PS51257">
    <property type="entry name" value="PROKAR_LIPOPROTEIN"/>
    <property type="match status" value="1"/>
</dbReference>
<evidence type="ECO:0008006" key="3">
    <source>
        <dbReference type="Google" id="ProtNLM"/>
    </source>
</evidence>
<dbReference type="RefSeq" id="WP_205159835.1">
    <property type="nucleotide sequence ID" value="NZ_JAFEUM010000010.1"/>
</dbReference>
<keyword evidence="2" id="KW-1185">Reference proteome</keyword>
<organism evidence="1 2">
    <name type="scientific">Vibrio ulleungensis</name>
    <dbReference type="NCBI Taxonomy" id="2807619"/>
    <lineage>
        <taxon>Bacteria</taxon>
        <taxon>Pseudomonadati</taxon>
        <taxon>Pseudomonadota</taxon>
        <taxon>Gammaproteobacteria</taxon>
        <taxon>Vibrionales</taxon>
        <taxon>Vibrionaceae</taxon>
        <taxon>Vibrio</taxon>
    </lineage>
</organism>
<dbReference type="EMBL" id="JAFEUM010000010">
    <property type="protein sequence ID" value="MBM7038383.1"/>
    <property type="molecule type" value="Genomic_DNA"/>
</dbReference>
<protein>
    <recommendedName>
        <fullName evidence="3">Lipoprotein</fullName>
    </recommendedName>
</protein>
<evidence type="ECO:0000313" key="2">
    <source>
        <dbReference type="Proteomes" id="UP000809621"/>
    </source>
</evidence>
<evidence type="ECO:0000313" key="1">
    <source>
        <dbReference type="EMBL" id="MBM7038383.1"/>
    </source>
</evidence>